<dbReference type="SUPFAM" id="SSF53335">
    <property type="entry name" value="S-adenosyl-L-methionine-dependent methyltransferases"/>
    <property type="match status" value="1"/>
</dbReference>
<comment type="subcellular location">
    <subcellularLocation>
        <location evidence="1">Membrane</location>
        <topology evidence="1">Multi-pass membrane protein</topology>
    </subcellularLocation>
</comment>
<proteinExistence type="predicted"/>
<evidence type="ECO:0000313" key="9">
    <source>
        <dbReference type="Proteomes" id="UP001162640"/>
    </source>
</evidence>
<dbReference type="Pfam" id="PF08241">
    <property type="entry name" value="Methyltransf_11"/>
    <property type="match status" value="1"/>
</dbReference>
<comment type="caution">
    <text evidence="8">The sequence shown here is derived from an EMBL/GenBank/DDBJ whole genome shotgun (WGS) entry which is preliminary data.</text>
</comment>
<evidence type="ECO:0000259" key="7">
    <source>
        <dbReference type="Pfam" id="PF14378"/>
    </source>
</evidence>
<feature type="transmembrane region" description="Helical" evidence="5">
    <location>
        <begin position="528"/>
        <end position="550"/>
    </location>
</feature>
<protein>
    <submittedName>
        <fullName evidence="8">Uncharacterized protein</fullName>
    </submittedName>
</protein>
<dbReference type="AlphaFoldDB" id="A0A9W7ANQ7"/>
<dbReference type="InterPro" id="IPR013216">
    <property type="entry name" value="Methyltransf_11"/>
</dbReference>
<keyword evidence="4 5" id="KW-0472">Membrane</keyword>
<evidence type="ECO:0000256" key="2">
    <source>
        <dbReference type="ARBA" id="ARBA00022692"/>
    </source>
</evidence>
<evidence type="ECO:0000259" key="6">
    <source>
        <dbReference type="Pfam" id="PF08241"/>
    </source>
</evidence>
<dbReference type="GO" id="GO:0016020">
    <property type="term" value="C:membrane"/>
    <property type="evidence" value="ECO:0007669"/>
    <property type="project" value="UniProtKB-SubCell"/>
</dbReference>
<keyword evidence="2 5" id="KW-0812">Transmembrane</keyword>
<dbReference type="CDD" id="cd02440">
    <property type="entry name" value="AdoMet_MTases"/>
    <property type="match status" value="1"/>
</dbReference>
<feature type="transmembrane region" description="Helical" evidence="5">
    <location>
        <begin position="438"/>
        <end position="456"/>
    </location>
</feature>
<dbReference type="InterPro" id="IPR026841">
    <property type="entry name" value="Aur1/Ipt1"/>
</dbReference>
<accession>A0A9W7ANQ7</accession>
<feature type="transmembrane region" description="Helical" evidence="5">
    <location>
        <begin position="628"/>
        <end position="647"/>
    </location>
</feature>
<name>A0A9W7ANQ7_9STRA</name>
<feature type="transmembrane region" description="Helical" evidence="5">
    <location>
        <begin position="495"/>
        <end position="516"/>
    </location>
</feature>
<gene>
    <name evidence="8" type="ORF">TL16_g05713</name>
</gene>
<feature type="transmembrane region" description="Helical" evidence="5">
    <location>
        <begin position="556"/>
        <end position="574"/>
    </location>
</feature>
<reference evidence="9" key="1">
    <citation type="journal article" date="2023" name="Commun. Biol.">
        <title>Genome analysis of Parmales, the sister group of diatoms, reveals the evolutionary specialization of diatoms from phago-mixotrophs to photoautotrophs.</title>
        <authorList>
            <person name="Ban H."/>
            <person name="Sato S."/>
            <person name="Yoshikawa S."/>
            <person name="Yamada K."/>
            <person name="Nakamura Y."/>
            <person name="Ichinomiya M."/>
            <person name="Sato N."/>
            <person name="Blanc-Mathieu R."/>
            <person name="Endo H."/>
            <person name="Kuwata A."/>
            <person name="Ogata H."/>
        </authorList>
    </citation>
    <scope>NUCLEOTIDE SEQUENCE [LARGE SCALE GENOMIC DNA]</scope>
</reference>
<dbReference type="Pfam" id="PF14378">
    <property type="entry name" value="PAP2_3"/>
    <property type="match status" value="1"/>
</dbReference>
<dbReference type="PANTHER" id="PTHR31310:SF7">
    <property type="entry name" value="PA-PHOSPHATASE RELATED-FAMILY PROTEIN DDB_G0268928"/>
    <property type="match status" value="1"/>
</dbReference>
<feature type="transmembrane region" description="Helical" evidence="5">
    <location>
        <begin position="410"/>
        <end position="431"/>
    </location>
</feature>
<feature type="domain" description="Methyltransferase type 11" evidence="6">
    <location>
        <begin position="39"/>
        <end position="127"/>
    </location>
</feature>
<dbReference type="GO" id="GO:0008757">
    <property type="term" value="F:S-adenosylmethionine-dependent methyltransferase activity"/>
    <property type="evidence" value="ECO:0007669"/>
    <property type="project" value="InterPro"/>
</dbReference>
<evidence type="ECO:0000313" key="8">
    <source>
        <dbReference type="EMBL" id="GMH71664.1"/>
    </source>
</evidence>
<dbReference type="PANTHER" id="PTHR31310">
    <property type="match status" value="1"/>
</dbReference>
<dbReference type="EMBL" id="BLQM01000168">
    <property type="protein sequence ID" value="GMH71664.1"/>
    <property type="molecule type" value="Genomic_DNA"/>
</dbReference>
<organism evidence="8 9">
    <name type="scientific">Triparma laevis f. inornata</name>
    <dbReference type="NCBI Taxonomy" id="1714386"/>
    <lineage>
        <taxon>Eukaryota</taxon>
        <taxon>Sar</taxon>
        <taxon>Stramenopiles</taxon>
        <taxon>Ochrophyta</taxon>
        <taxon>Bolidophyceae</taxon>
        <taxon>Parmales</taxon>
        <taxon>Triparmaceae</taxon>
        <taxon>Triparma</taxon>
    </lineage>
</organism>
<keyword evidence="3 5" id="KW-1133">Transmembrane helix</keyword>
<dbReference type="CDD" id="cd03386">
    <property type="entry name" value="PAP2_Aur1_like"/>
    <property type="match status" value="1"/>
</dbReference>
<dbReference type="Proteomes" id="UP001162640">
    <property type="component" value="Unassembled WGS sequence"/>
</dbReference>
<dbReference type="Gene3D" id="1.20.144.10">
    <property type="entry name" value="Phosphatidic acid phosphatase type 2/haloperoxidase"/>
    <property type="match status" value="1"/>
</dbReference>
<feature type="domain" description="Inositolphosphotransferase Aur1/Ipt1" evidence="7">
    <location>
        <begin position="404"/>
        <end position="572"/>
    </location>
</feature>
<evidence type="ECO:0000256" key="3">
    <source>
        <dbReference type="ARBA" id="ARBA00022989"/>
    </source>
</evidence>
<sequence>MSFNNLVYDKYITPLTSKYTKHILSILPPSTLNESASALDIGCGTGCAISSVKSKGLKYVGVDNDEGMVRIASEKSEAHFHDCKDLPDRWENCFEIAFSNFGVIFSEDFKTSIEEMVRCTTPTGCVAISCWAEPEKTRVFHLFGDALEKVTGNRPVKGRVKVDVVQETLVEALGGGEIAIVEVTEVVEYLEAESKDWLWKRFTESSRRLGELVAGLDEEQRERVREHVYKEIDEIGEVVAGGQYRFPASMSEKGLSNVVTGNSVSSQNYTALRSSDSSLESLKACAQPLISNPICCFFFNEEKIINYLRKIGVPENYAIRLWSTVKQTAYIACGYIFYTICRIIAKQTTETSTAYDHAYDIVDFEEEYGFFTEKAWQEALVSCTFFPNNTVVDCVAVDKHSIGLIKSLNYFYTVAIWSVTPICAISAIQFAPRHYPVLAWWFCIASVFAAITFAAFPCPPPRLVTDLHIVDALSYFSDIDIYGEDPEQAVSSNPYAAFPSMHTGWSAICCMGTVYVTYMESEPGCKGWFRVLGAFLCTVWYPLLTIYTIVVTGNHFWSDALGGLLYVFVAFFIARKFFIDNGRMPKLEKVVYGDVYENSKHPEEEERERGGVGGRGCRKMMRMSCEGYSGWVGGLGGWVMFGAILLLL</sequence>
<evidence type="ECO:0000256" key="4">
    <source>
        <dbReference type="ARBA" id="ARBA00023136"/>
    </source>
</evidence>
<dbReference type="InterPro" id="IPR052185">
    <property type="entry name" value="IPC_Synthase-Related"/>
</dbReference>
<dbReference type="InterPro" id="IPR029063">
    <property type="entry name" value="SAM-dependent_MTases_sf"/>
</dbReference>
<evidence type="ECO:0000256" key="5">
    <source>
        <dbReference type="SAM" id="Phobius"/>
    </source>
</evidence>
<dbReference type="Gene3D" id="3.40.50.150">
    <property type="entry name" value="Vaccinia Virus protein VP39"/>
    <property type="match status" value="1"/>
</dbReference>
<evidence type="ECO:0000256" key="1">
    <source>
        <dbReference type="ARBA" id="ARBA00004141"/>
    </source>
</evidence>